<dbReference type="GO" id="GO:0051607">
    <property type="term" value="P:defense response to virus"/>
    <property type="evidence" value="ECO:0007669"/>
    <property type="project" value="UniProtKB-KW"/>
</dbReference>
<evidence type="ECO:0000313" key="29">
    <source>
        <dbReference type="Proteomes" id="UP001432146"/>
    </source>
</evidence>
<dbReference type="PANTHER" id="PTHR20856">
    <property type="entry name" value="DNA-DIRECTED RNA POLYMERASE I SUBUNIT 2"/>
    <property type="match status" value="1"/>
</dbReference>
<dbReference type="Pfam" id="PF00562">
    <property type="entry name" value="RNA_pol_Rpb2_6"/>
    <property type="match status" value="1"/>
</dbReference>
<accession>A0AAW0ZP43</accession>
<evidence type="ECO:0000256" key="16">
    <source>
        <dbReference type="ARBA" id="ARBA00023163"/>
    </source>
</evidence>
<evidence type="ECO:0000256" key="20">
    <source>
        <dbReference type="RuleBase" id="RU363031"/>
    </source>
</evidence>
<evidence type="ECO:0000256" key="15">
    <source>
        <dbReference type="ARBA" id="ARBA00023118"/>
    </source>
</evidence>
<dbReference type="AlphaFoldDB" id="A0AAW0ZP43"/>
<dbReference type="InterPro" id="IPR014724">
    <property type="entry name" value="RNA_pol_RPB2_OB-fold"/>
</dbReference>
<dbReference type="Pfam" id="PF04565">
    <property type="entry name" value="RNA_pol_Rpb2_3"/>
    <property type="match status" value="1"/>
</dbReference>
<dbReference type="GO" id="GO:0005634">
    <property type="term" value="C:nucleus"/>
    <property type="evidence" value="ECO:0007669"/>
    <property type="project" value="UniProtKB-SubCell"/>
</dbReference>
<evidence type="ECO:0000256" key="5">
    <source>
        <dbReference type="ARBA" id="ARBA00022478"/>
    </source>
</evidence>
<dbReference type="FunFam" id="3.90.1070.20:FF:000002">
    <property type="entry name" value="DNA-directed RNA polymerase subunit beta"/>
    <property type="match status" value="1"/>
</dbReference>
<dbReference type="Pfam" id="PF04563">
    <property type="entry name" value="RNA_pol_Rpb2_1"/>
    <property type="match status" value="1"/>
</dbReference>
<dbReference type="InterPro" id="IPR037033">
    <property type="entry name" value="DNA-dir_RNAP_su2_hyb_sf"/>
</dbReference>
<dbReference type="GO" id="GO:0003677">
    <property type="term" value="F:DNA binding"/>
    <property type="evidence" value="ECO:0007669"/>
    <property type="project" value="InterPro"/>
</dbReference>
<dbReference type="EC" id="2.7.7.6" evidence="20"/>
<dbReference type="GO" id="GO:0000428">
    <property type="term" value="C:DNA-directed RNA polymerase complex"/>
    <property type="evidence" value="ECO:0007669"/>
    <property type="project" value="UniProtKB-KW"/>
</dbReference>
<evidence type="ECO:0000259" key="26">
    <source>
        <dbReference type="Pfam" id="PF04566"/>
    </source>
</evidence>
<dbReference type="Gene3D" id="3.90.1100.10">
    <property type="match status" value="1"/>
</dbReference>
<keyword evidence="12" id="KW-0862">Zinc</keyword>
<evidence type="ECO:0000256" key="10">
    <source>
        <dbReference type="ARBA" id="ARBA00022723"/>
    </source>
</evidence>
<keyword evidence="9 20" id="KW-0548">Nucleotidyltransferase</keyword>
<feature type="domain" description="RNA polymerase Rpb2" evidence="22">
    <location>
        <begin position="1040"/>
        <end position="1125"/>
    </location>
</feature>
<dbReference type="FunFam" id="2.40.270.10:FF:000011">
    <property type="entry name" value="DNA-directed RNA polymerase subunit beta"/>
    <property type="match status" value="1"/>
</dbReference>
<keyword evidence="14" id="KW-0391">Immunity</keyword>
<proteinExistence type="inferred from homology"/>
<dbReference type="Pfam" id="PF04560">
    <property type="entry name" value="RNA_pol_Rpb2_7"/>
    <property type="match status" value="1"/>
</dbReference>
<dbReference type="GO" id="GO:0003899">
    <property type="term" value="F:DNA-directed RNA polymerase activity"/>
    <property type="evidence" value="ECO:0007669"/>
    <property type="project" value="UniProtKB-EC"/>
</dbReference>
<keyword evidence="17" id="KW-0539">Nucleus</keyword>
<dbReference type="NCBIfam" id="NF007175">
    <property type="entry name" value="PRK09606.1"/>
    <property type="match status" value="1"/>
</dbReference>
<dbReference type="InterPro" id="IPR007121">
    <property type="entry name" value="RNA_pol_bsu_CS"/>
</dbReference>
<keyword evidence="6" id="KW-0963">Cytoplasm</keyword>
<dbReference type="GO" id="GO:0032549">
    <property type="term" value="F:ribonucleoside binding"/>
    <property type="evidence" value="ECO:0007669"/>
    <property type="project" value="InterPro"/>
</dbReference>
<keyword evidence="16 20" id="KW-0804">Transcription</keyword>
<dbReference type="Gene3D" id="3.90.1110.10">
    <property type="entry name" value="RNA polymerase Rpb2, domain 2"/>
    <property type="match status" value="1"/>
</dbReference>
<evidence type="ECO:0000259" key="25">
    <source>
        <dbReference type="Pfam" id="PF04565"/>
    </source>
</evidence>
<evidence type="ECO:0000259" key="21">
    <source>
        <dbReference type="Pfam" id="PF00562"/>
    </source>
</evidence>
<evidence type="ECO:0000256" key="3">
    <source>
        <dbReference type="ARBA" id="ARBA00004514"/>
    </source>
</evidence>
<dbReference type="PROSITE" id="PS01166">
    <property type="entry name" value="RNA_POL_BETA"/>
    <property type="match status" value="1"/>
</dbReference>
<comment type="catalytic activity">
    <reaction evidence="20">
        <text>RNA(n) + a ribonucleoside 5'-triphosphate = RNA(n+1) + diphosphate</text>
        <dbReference type="Rhea" id="RHEA:21248"/>
        <dbReference type="Rhea" id="RHEA-COMP:14527"/>
        <dbReference type="Rhea" id="RHEA-COMP:17342"/>
        <dbReference type="ChEBI" id="CHEBI:33019"/>
        <dbReference type="ChEBI" id="CHEBI:61557"/>
        <dbReference type="ChEBI" id="CHEBI:140395"/>
        <dbReference type="EC" id="2.7.7.6"/>
    </reaction>
</comment>
<evidence type="ECO:0000256" key="14">
    <source>
        <dbReference type="ARBA" id="ARBA00022859"/>
    </source>
</evidence>
<feature type="domain" description="DNA-directed RNA polymerase subunit 2 hybrid-binding" evidence="21">
    <location>
        <begin position="665"/>
        <end position="1038"/>
    </location>
</feature>
<evidence type="ECO:0000256" key="8">
    <source>
        <dbReference type="ARBA" id="ARBA00022679"/>
    </source>
</evidence>
<dbReference type="EMBL" id="JAWNGG020000152">
    <property type="protein sequence ID" value="KAK9299316.1"/>
    <property type="molecule type" value="Genomic_DNA"/>
</dbReference>
<evidence type="ECO:0000259" key="23">
    <source>
        <dbReference type="Pfam" id="PF04561"/>
    </source>
</evidence>
<evidence type="ECO:0000256" key="11">
    <source>
        <dbReference type="ARBA" id="ARBA00022771"/>
    </source>
</evidence>
<dbReference type="FunFam" id="3.90.1100.10:FF:000006">
    <property type="entry name" value="DNA-directed RNA polymerase subunit beta"/>
    <property type="match status" value="1"/>
</dbReference>
<evidence type="ECO:0000313" key="28">
    <source>
        <dbReference type="EMBL" id="KAK9299316.1"/>
    </source>
</evidence>
<evidence type="ECO:0000256" key="6">
    <source>
        <dbReference type="ARBA" id="ARBA00022490"/>
    </source>
</evidence>
<dbReference type="Pfam" id="PF04561">
    <property type="entry name" value="RNA_pol_Rpb2_2"/>
    <property type="match status" value="1"/>
</dbReference>
<dbReference type="FunFam" id="3.90.1100.10:FF:000004">
    <property type="entry name" value="DNA-directed RNA polymerase subunit beta"/>
    <property type="match status" value="1"/>
</dbReference>
<keyword evidence="11" id="KW-0863">Zinc-finger</keyword>
<keyword evidence="8 20" id="KW-0808">Transferase</keyword>
<dbReference type="CDD" id="cd00653">
    <property type="entry name" value="RNA_pol_B_RPB2"/>
    <property type="match status" value="1"/>
</dbReference>
<evidence type="ECO:0000256" key="2">
    <source>
        <dbReference type="ARBA" id="ARBA00004123"/>
    </source>
</evidence>
<gene>
    <name evidence="28" type="ORF">QLX08_007663</name>
</gene>
<comment type="subunit">
    <text evidence="18">Component of the RNA polymerase III (Pol III) complex consisting of 17 subunits: a ten-subunit catalytic core composed of POLR3A/RPC1, POLR3B/RPC2, POLR1C/RPAC1, POLR1D/RPAC2, POLR3K/RPC10, POLR2E/RPABC1, POLR2F/RPABC2, POLR2H/RPABC3, POLR2K/RPABC4 and POLR2L/RPABC5; a mobile stalk composed of two subunits POLR3H/RPC8 and CRCP/RPC9, protruding from the core and functioning primarily in transcription initiation; and additional subunits homologous to general transcription factors of the RNA polymerase II machinery, POLR3C/RPC3-POLR3F/RPC6-POLR3G/RPC7 heterotrimer required for transcription initiation and POLR3D/RPC4-POLR3E/RPC5 heterodimer involved in both transcription initiation and termination.</text>
</comment>
<feature type="domain" description="RNA polymerase beta subunit protrusion" evidence="24">
    <location>
        <begin position="36"/>
        <end position="409"/>
    </location>
</feature>
<keyword evidence="7" id="KW-0399">Innate immunity</keyword>
<name>A0AAW0ZP43_9HYME</name>
<evidence type="ECO:0000259" key="27">
    <source>
        <dbReference type="Pfam" id="PF04567"/>
    </source>
</evidence>
<evidence type="ECO:0000259" key="22">
    <source>
        <dbReference type="Pfam" id="PF04560"/>
    </source>
</evidence>
<dbReference type="Gene3D" id="3.90.1070.20">
    <property type="match status" value="1"/>
</dbReference>
<dbReference type="GO" id="GO:0045087">
    <property type="term" value="P:innate immune response"/>
    <property type="evidence" value="ECO:0007669"/>
    <property type="project" value="UniProtKB-KW"/>
</dbReference>
<dbReference type="Gene3D" id="3.90.1800.10">
    <property type="entry name" value="RNA polymerase alpha subunit dimerisation domain"/>
    <property type="match status" value="1"/>
</dbReference>
<evidence type="ECO:0000256" key="4">
    <source>
        <dbReference type="ARBA" id="ARBA00006835"/>
    </source>
</evidence>
<evidence type="ECO:0000259" key="24">
    <source>
        <dbReference type="Pfam" id="PF04563"/>
    </source>
</evidence>
<dbReference type="Proteomes" id="UP001432146">
    <property type="component" value="Unassembled WGS sequence"/>
</dbReference>
<dbReference type="GO" id="GO:0008270">
    <property type="term" value="F:zinc ion binding"/>
    <property type="evidence" value="ECO:0007669"/>
    <property type="project" value="UniProtKB-KW"/>
</dbReference>
<feature type="domain" description="RNA polymerase Rpb2" evidence="25">
    <location>
        <begin position="435"/>
        <end position="499"/>
    </location>
</feature>
<dbReference type="InterPro" id="IPR007644">
    <property type="entry name" value="RNA_pol_bsu_protrusion"/>
</dbReference>
<comment type="similarity">
    <text evidence="4 19">Belongs to the RNA polymerase beta chain family.</text>
</comment>
<dbReference type="InterPro" id="IPR037034">
    <property type="entry name" value="RNA_pol_Rpb2_2_sf"/>
</dbReference>
<dbReference type="InterPro" id="IPR007647">
    <property type="entry name" value="RNA_pol_Rpb2_5"/>
</dbReference>
<keyword evidence="13" id="KW-0460">Magnesium</keyword>
<dbReference type="Gene3D" id="2.40.50.150">
    <property type="match status" value="1"/>
</dbReference>
<evidence type="ECO:0000256" key="9">
    <source>
        <dbReference type="ARBA" id="ARBA00022695"/>
    </source>
</evidence>
<sequence length="1130" mass="127942">MGEMKVNIKSEEKYNKVVKHIQDKWKLVPAFLKGRGLVKQHIDSFNYFINVEIKKIVKANEKVLSDADPLFYIKYLNIHVGIPDVEEGFNVTRSVTPHECRLRDLNYSAPITVDIEYIRGHQPIIKNNLLIGRMPIMLRSSNCVLTGKSHFELAKMNECPHDPGGYFIVNGQEKVILIQEQMLRNRIILEDDSKGCIVASCNSSTHERKTKTNIVGKGGRYYMRHNIFVDDIPVTIIFKAMGIVSDQEIMQLIGTEEEFMKKFAPSLEECHTLNIFAQNQALRFLSSKRKQKRYSIIKSSITDEMKDILATNILSHVPVVDFNFKMKATYTALMVRKVMKAQSDENLVDDRDYYGNKRLELAGSLLSLMFEDLFKRFNWELKQIADKNIPKIKAAQFDIVKHMRQDQITNGLAFAISSGNWTIKRFKMERHGVTQVLSRLSYISALGMMTRVNSQFEKTRKVSGPRSLQPSQWGMLCPSDTPEGEGCGLVKNLALMTHITTEIDEEPIVRLAFNLGVENVNILGGEEINNKNVYMVFINGNILGIIRNYQRLVRIFRSLRRRGLINGFVSIYTQHQHRCVQISSDGGRLCRPYIIVENGNPCLREEHVKLLEQGVRSLEDFLQDGLIEYLDVNEENDSSIAFNESHINEKTTHLEIEPFTLLGVCAGLVPYPHHNQSPRNTYQCAMGKQAMGTIGYNQRNRIDTLMYNLVYPQTPMVKSRTIELINFDKLPAGQNAIVAVMSYSGYDIEDALILNKASIDRGFGRCLVYRNAKCTLKRYANQTYDRIMGPLLDSITKKPVSKHDVIDSDGIAAPGEMLENRKVMVNKSSPAANIGPVNAGNVQTQTEYKDVPVVFKGPVPAYVEKVMISSNAEDAFLIKLLLRQTRRPEIGDKFSSRHGQKGVTGLIVEQEDMPFNDHGICPDMIMNPHGFPSRMTVGKLMELLAGKAGVIKGEYHYGTAFGGSKVEDVCKELVKHGYNYLGKDFFYSGITGEPLQAYIYSGPVYYQKLKHMVQDKMHARARGPRAVLTRQPTEGRAKEGGLRLGEMERDCLIGYGASMMLIERLMISSDAFDVDVCNKCGLMAYSGWCHSCRSSSCVSTISMPYACKLLFQELQSMNIVPRLTLKNYCE</sequence>
<keyword evidence="5 20" id="KW-0240">DNA-directed RNA polymerase</keyword>
<dbReference type="InterPro" id="IPR007646">
    <property type="entry name" value="RNA_pol_Rpb2_4"/>
</dbReference>
<evidence type="ECO:0000256" key="13">
    <source>
        <dbReference type="ARBA" id="ARBA00022842"/>
    </source>
</evidence>
<feature type="domain" description="RNA polymerase Rpb2" evidence="26">
    <location>
        <begin position="536"/>
        <end position="597"/>
    </location>
</feature>
<comment type="caution">
    <text evidence="28">The sequence shown here is derived from an EMBL/GenBank/DDBJ whole genome shotgun (WGS) entry which is preliminary data.</text>
</comment>
<comment type="cofactor">
    <cofactor evidence="1">
        <name>Mg(2+)</name>
        <dbReference type="ChEBI" id="CHEBI:18420"/>
    </cofactor>
</comment>
<dbReference type="FunFam" id="3.90.1800.10:FF:000003">
    <property type="entry name" value="DNA-directed RNA polymerase subunit beta"/>
    <property type="match status" value="1"/>
</dbReference>
<dbReference type="FunFam" id="3.90.1110.10:FF:000006">
    <property type="entry name" value="DNA-directed RNA polymerase subunit beta"/>
    <property type="match status" value="1"/>
</dbReference>
<dbReference type="SUPFAM" id="SSF64484">
    <property type="entry name" value="beta and beta-prime subunits of DNA dependent RNA-polymerase"/>
    <property type="match status" value="1"/>
</dbReference>
<evidence type="ECO:0000256" key="1">
    <source>
        <dbReference type="ARBA" id="ARBA00001946"/>
    </source>
</evidence>
<dbReference type="GO" id="GO:0006383">
    <property type="term" value="P:transcription by RNA polymerase III"/>
    <property type="evidence" value="ECO:0007669"/>
    <property type="project" value="UniProtKB-ARBA"/>
</dbReference>
<reference evidence="28 29" key="1">
    <citation type="submission" date="2024-05" db="EMBL/GenBank/DDBJ databases">
        <title>The nuclear and mitochondrial genome assemblies of Tetragonisca angustula (Apidae: Meliponini), a tiny yet remarkable pollinator in the Neotropics.</title>
        <authorList>
            <person name="Ferrari R."/>
            <person name="Ricardo P.C."/>
            <person name="Dias F.C."/>
            <person name="Araujo N.S."/>
            <person name="Soares D.O."/>
            <person name="Zhou Q.-S."/>
            <person name="Zhu C.-D."/>
            <person name="Coutinho L."/>
            <person name="Airas M.C."/>
            <person name="Batista T.M."/>
        </authorList>
    </citation>
    <scope>NUCLEOTIDE SEQUENCE [LARGE SCALE GENOMIC DNA]</scope>
    <source>
        <strain evidence="28">ASF017062</strain>
        <tissue evidence="28">Abdomen</tissue>
    </source>
</reference>
<evidence type="ECO:0000256" key="18">
    <source>
        <dbReference type="ARBA" id="ARBA00064375"/>
    </source>
</evidence>
<evidence type="ECO:0000256" key="19">
    <source>
        <dbReference type="RuleBase" id="RU000434"/>
    </source>
</evidence>
<dbReference type="GO" id="GO:0005829">
    <property type="term" value="C:cytosol"/>
    <property type="evidence" value="ECO:0007669"/>
    <property type="project" value="UniProtKB-SubCell"/>
</dbReference>
<dbReference type="Pfam" id="PF04567">
    <property type="entry name" value="RNA_pol_Rpb2_5"/>
    <property type="match status" value="1"/>
</dbReference>
<dbReference type="FunFam" id="2.40.270.10:FF:000006">
    <property type="entry name" value="DNA-directed RNA polymerase subunit beta"/>
    <property type="match status" value="1"/>
</dbReference>
<dbReference type="InterPro" id="IPR007641">
    <property type="entry name" value="RNA_pol_Rpb2_7"/>
</dbReference>
<comment type="function">
    <text evidence="20">DNA-dependent RNA polymerase catalyzes the transcription of DNA into RNA using the four ribonucleoside triphosphates as substrates.</text>
</comment>
<evidence type="ECO:0000256" key="17">
    <source>
        <dbReference type="ARBA" id="ARBA00023242"/>
    </source>
</evidence>
<feature type="domain" description="RNA polymerase Rpb2" evidence="27">
    <location>
        <begin position="619"/>
        <end position="650"/>
    </location>
</feature>
<dbReference type="InterPro" id="IPR015712">
    <property type="entry name" value="DNA-dir_RNA_pol_su2"/>
</dbReference>
<dbReference type="Gene3D" id="2.40.270.10">
    <property type="entry name" value="DNA-directed RNA polymerase, subunit 2, domain 6"/>
    <property type="match status" value="1"/>
</dbReference>
<evidence type="ECO:0000256" key="12">
    <source>
        <dbReference type="ARBA" id="ARBA00022833"/>
    </source>
</evidence>
<comment type="subcellular location">
    <subcellularLocation>
        <location evidence="3">Cytoplasm</location>
        <location evidence="3">Cytosol</location>
    </subcellularLocation>
    <subcellularLocation>
        <location evidence="2">Nucleus</location>
    </subcellularLocation>
</comment>
<protein>
    <recommendedName>
        <fullName evidence="20">DNA-directed RNA polymerase subunit beta</fullName>
        <ecNumber evidence="20">2.7.7.6</ecNumber>
    </recommendedName>
</protein>
<dbReference type="Pfam" id="PF04566">
    <property type="entry name" value="RNA_pol_Rpb2_4"/>
    <property type="match status" value="1"/>
</dbReference>
<keyword evidence="15" id="KW-0051">Antiviral defense</keyword>
<dbReference type="InterPro" id="IPR007642">
    <property type="entry name" value="RNA_pol_Rpb2_2"/>
</dbReference>
<keyword evidence="29" id="KW-1185">Reference proteome</keyword>
<evidence type="ECO:0000256" key="7">
    <source>
        <dbReference type="ARBA" id="ARBA00022588"/>
    </source>
</evidence>
<dbReference type="InterPro" id="IPR007120">
    <property type="entry name" value="DNA-dir_RNAP_su2_dom"/>
</dbReference>
<keyword evidence="10" id="KW-0479">Metal-binding</keyword>
<organism evidence="28 29">
    <name type="scientific">Tetragonisca angustula</name>
    <dbReference type="NCBI Taxonomy" id="166442"/>
    <lineage>
        <taxon>Eukaryota</taxon>
        <taxon>Metazoa</taxon>
        <taxon>Ecdysozoa</taxon>
        <taxon>Arthropoda</taxon>
        <taxon>Hexapoda</taxon>
        <taxon>Insecta</taxon>
        <taxon>Pterygota</taxon>
        <taxon>Neoptera</taxon>
        <taxon>Endopterygota</taxon>
        <taxon>Hymenoptera</taxon>
        <taxon>Apocrita</taxon>
        <taxon>Aculeata</taxon>
        <taxon>Apoidea</taxon>
        <taxon>Anthophila</taxon>
        <taxon>Apidae</taxon>
        <taxon>Tetragonisca</taxon>
    </lineage>
</organism>
<dbReference type="InterPro" id="IPR007645">
    <property type="entry name" value="RNA_pol_Rpb2_3"/>
</dbReference>
<dbReference type="FunFam" id="2.40.50.150:FF:000003">
    <property type="entry name" value="DNA-directed RNA polymerase subunit beta"/>
    <property type="match status" value="1"/>
</dbReference>
<feature type="domain" description="RNA polymerase Rpb2" evidence="23">
    <location>
        <begin position="184"/>
        <end position="360"/>
    </location>
</feature>